<feature type="compositionally biased region" description="Low complexity" evidence="1">
    <location>
        <begin position="91"/>
        <end position="101"/>
    </location>
</feature>
<proteinExistence type="predicted"/>
<reference evidence="3" key="1">
    <citation type="journal article" date="2014" name="Science">
        <title>Ancient hybridizations among the ancestral genomes of bread wheat.</title>
        <authorList>
            <consortium name="International Wheat Genome Sequencing Consortium,"/>
            <person name="Marcussen T."/>
            <person name="Sandve S.R."/>
            <person name="Heier L."/>
            <person name="Spannagl M."/>
            <person name="Pfeifer M."/>
            <person name="Jakobsen K.S."/>
            <person name="Wulff B.B."/>
            <person name="Steuernagel B."/>
            <person name="Mayer K.F."/>
            <person name="Olsen O.A."/>
        </authorList>
    </citation>
    <scope>NUCLEOTIDE SEQUENCE [LARGE SCALE GENOMIC DNA]</scope>
    <source>
        <strain evidence="3">cv. AL8/78</strain>
    </source>
</reference>
<dbReference type="AlphaFoldDB" id="A0A453LNU5"/>
<reference evidence="2" key="3">
    <citation type="journal article" date="2017" name="Nature">
        <title>Genome sequence of the progenitor of the wheat D genome Aegilops tauschii.</title>
        <authorList>
            <person name="Luo M.C."/>
            <person name="Gu Y.Q."/>
            <person name="Puiu D."/>
            <person name="Wang H."/>
            <person name="Twardziok S.O."/>
            <person name="Deal K.R."/>
            <person name="Huo N."/>
            <person name="Zhu T."/>
            <person name="Wang L."/>
            <person name="Wang Y."/>
            <person name="McGuire P.E."/>
            <person name="Liu S."/>
            <person name="Long H."/>
            <person name="Ramasamy R.K."/>
            <person name="Rodriguez J.C."/>
            <person name="Van S.L."/>
            <person name="Yuan L."/>
            <person name="Wang Z."/>
            <person name="Xia Z."/>
            <person name="Xiao L."/>
            <person name="Anderson O.D."/>
            <person name="Ouyang S."/>
            <person name="Liang Y."/>
            <person name="Zimin A.V."/>
            <person name="Pertea G."/>
            <person name="Qi P."/>
            <person name="Bennetzen J.L."/>
            <person name="Dai X."/>
            <person name="Dawson M.W."/>
            <person name="Muller H.G."/>
            <person name="Kugler K."/>
            <person name="Rivarola-Duarte L."/>
            <person name="Spannagl M."/>
            <person name="Mayer K.F.X."/>
            <person name="Lu F.H."/>
            <person name="Bevan M.W."/>
            <person name="Leroy P."/>
            <person name="Li P."/>
            <person name="You F.M."/>
            <person name="Sun Q."/>
            <person name="Liu Z."/>
            <person name="Lyons E."/>
            <person name="Wicker T."/>
            <person name="Salzberg S.L."/>
            <person name="Devos K.M."/>
            <person name="Dvorak J."/>
        </authorList>
    </citation>
    <scope>NUCLEOTIDE SEQUENCE [LARGE SCALE GENOMIC DNA]</scope>
    <source>
        <strain evidence="2">cv. AL8/78</strain>
    </source>
</reference>
<reference evidence="2" key="4">
    <citation type="submission" date="2019-03" db="UniProtKB">
        <authorList>
            <consortium name="EnsemblPlants"/>
        </authorList>
    </citation>
    <scope>IDENTIFICATION</scope>
</reference>
<dbReference type="Gramene" id="AET5Gv20860400.31">
    <property type="protein sequence ID" value="AET5Gv20860400.31"/>
    <property type="gene ID" value="AET5Gv20860400"/>
</dbReference>
<name>A0A453LNU5_AEGTS</name>
<dbReference type="Proteomes" id="UP000015105">
    <property type="component" value="Chromosome 5D"/>
</dbReference>
<sequence>MVAVGIGGGERLAEWAWKVLQDCSLTKDKSVEHIRDTVQLEDIFMVLKLGVPWTSPQAYLRSSMKRVLTHFMLIQCNRRHVRSWAETMLRRSGTARGTSSSRHGHRRDSVAHTSI</sequence>
<protein>
    <submittedName>
        <fullName evidence="2">Uncharacterized protein</fullName>
    </submittedName>
</protein>
<feature type="region of interest" description="Disordered" evidence="1">
    <location>
        <begin position="91"/>
        <end position="115"/>
    </location>
</feature>
<evidence type="ECO:0000313" key="3">
    <source>
        <dbReference type="Proteomes" id="UP000015105"/>
    </source>
</evidence>
<organism evidence="2 3">
    <name type="scientific">Aegilops tauschii subsp. strangulata</name>
    <name type="common">Goatgrass</name>
    <dbReference type="NCBI Taxonomy" id="200361"/>
    <lineage>
        <taxon>Eukaryota</taxon>
        <taxon>Viridiplantae</taxon>
        <taxon>Streptophyta</taxon>
        <taxon>Embryophyta</taxon>
        <taxon>Tracheophyta</taxon>
        <taxon>Spermatophyta</taxon>
        <taxon>Magnoliopsida</taxon>
        <taxon>Liliopsida</taxon>
        <taxon>Poales</taxon>
        <taxon>Poaceae</taxon>
        <taxon>BOP clade</taxon>
        <taxon>Pooideae</taxon>
        <taxon>Triticodae</taxon>
        <taxon>Triticeae</taxon>
        <taxon>Triticinae</taxon>
        <taxon>Aegilops</taxon>
    </lineage>
</organism>
<accession>A0A453LNU5</accession>
<keyword evidence="3" id="KW-1185">Reference proteome</keyword>
<reference evidence="2" key="5">
    <citation type="journal article" date="2021" name="G3 (Bethesda)">
        <title>Aegilops tauschii genome assembly Aet v5.0 features greater sequence contiguity and improved annotation.</title>
        <authorList>
            <person name="Wang L."/>
            <person name="Zhu T."/>
            <person name="Rodriguez J.C."/>
            <person name="Deal K.R."/>
            <person name="Dubcovsky J."/>
            <person name="McGuire P.E."/>
            <person name="Lux T."/>
            <person name="Spannagl M."/>
            <person name="Mayer K.F.X."/>
            <person name="Baldrich P."/>
            <person name="Meyers B.C."/>
            <person name="Huo N."/>
            <person name="Gu Y.Q."/>
            <person name="Zhou H."/>
            <person name="Devos K.M."/>
            <person name="Bennetzen J.L."/>
            <person name="Unver T."/>
            <person name="Budak H."/>
            <person name="Gulick P.J."/>
            <person name="Galiba G."/>
            <person name="Kalapos B."/>
            <person name="Nelson D.R."/>
            <person name="Li P."/>
            <person name="You F.M."/>
            <person name="Luo M.C."/>
            <person name="Dvorak J."/>
        </authorList>
    </citation>
    <scope>NUCLEOTIDE SEQUENCE [LARGE SCALE GENOMIC DNA]</scope>
    <source>
        <strain evidence="2">cv. AL8/78</strain>
    </source>
</reference>
<dbReference type="EnsemblPlants" id="AET5Gv20860400.31">
    <property type="protein sequence ID" value="AET5Gv20860400.31"/>
    <property type="gene ID" value="AET5Gv20860400"/>
</dbReference>
<evidence type="ECO:0000313" key="2">
    <source>
        <dbReference type="EnsemblPlants" id="AET5Gv20860400.31"/>
    </source>
</evidence>
<evidence type="ECO:0000256" key="1">
    <source>
        <dbReference type="SAM" id="MobiDB-lite"/>
    </source>
</evidence>
<reference evidence="3" key="2">
    <citation type="journal article" date="2017" name="Nat. Plants">
        <title>The Aegilops tauschii genome reveals multiple impacts of transposons.</title>
        <authorList>
            <person name="Zhao G."/>
            <person name="Zou C."/>
            <person name="Li K."/>
            <person name="Wang K."/>
            <person name="Li T."/>
            <person name="Gao L."/>
            <person name="Zhang X."/>
            <person name="Wang H."/>
            <person name="Yang Z."/>
            <person name="Liu X."/>
            <person name="Jiang W."/>
            <person name="Mao L."/>
            <person name="Kong X."/>
            <person name="Jiao Y."/>
            <person name="Jia J."/>
        </authorList>
    </citation>
    <scope>NUCLEOTIDE SEQUENCE [LARGE SCALE GENOMIC DNA]</scope>
    <source>
        <strain evidence="3">cv. AL8/78</strain>
    </source>
</reference>